<dbReference type="Proteomes" id="UP000285961">
    <property type="component" value="Unassembled WGS sequence"/>
</dbReference>
<dbReference type="InterPro" id="IPR043166">
    <property type="entry name" value="LarA-like_C"/>
</dbReference>
<dbReference type="EMBL" id="QZKI01000143">
    <property type="protein sequence ID" value="RJP64067.1"/>
    <property type="molecule type" value="Genomic_DNA"/>
</dbReference>
<dbReference type="PANTHER" id="PTHR33171:SF17">
    <property type="entry name" value="LARA-LIKE N-TERMINAL DOMAIN-CONTAINING PROTEIN"/>
    <property type="match status" value="1"/>
</dbReference>
<evidence type="ECO:0000313" key="3">
    <source>
        <dbReference type="Proteomes" id="UP000285961"/>
    </source>
</evidence>
<comment type="caution">
    <text evidence="2">The sequence shown here is derived from an EMBL/GenBank/DDBJ whole genome shotgun (WGS) entry which is preliminary data.</text>
</comment>
<evidence type="ECO:0000259" key="1">
    <source>
        <dbReference type="Pfam" id="PF21113"/>
    </source>
</evidence>
<reference evidence="2 3" key="1">
    <citation type="journal article" date="2017" name="ISME J.">
        <title>Energy and carbon metabolisms in a deep terrestrial subsurface fluid microbial community.</title>
        <authorList>
            <person name="Momper L."/>
            <person name="Jungbluth S.P."/>
            <person name="Lee M.D."/>
            <person name="Amend J.P."/>
        </authorList>
    </citation>
    <scope>NUCLEOTIDE SEQUENCE [LARGE SCALE GENOMIC DNA]</scope>
    <source>
        <strain evidence="2">SURF_17</strain>
    </source>
</reference>
<dbReference type="InterPro" id="IPR048068">
    <property type="entry name" value="LarA-like"/>
</dbReference>
<dbReference type="InterPro" id="IPR048520">
    <property type="entry name" value="LarA_C"/>
</dbReference>
<protein>
    <recommendedName>
        <fullName evidence="1">Lactate racemase C-terminal domain-containing protein</fullName>
    </recommendedName>
</protein>
<dbReference type="PANTHER" id="PTHR33171">
    <property type="entry name" value="LAR_N DOMAIN-CONTAINING PROTEIN"/>
    <property type="match status" value="1"/>
</dbReference>
<accession>A0A419EMV9</accession>
<sequence length="151" mass="16416">MVVTTAAGYPLDTTYYQAIKGLVGALDILRPGGSIILAAECSQGLGSIEFRHMLEDLALFGTYDEFLTHISNPDNFVVDQWEVEMLVKALRKGKIYLFSTGLADDEWPFTFATRVANVTDAVSRALANEACESAIAVIPEGPYVIPQRGLA</sequence>
<evidence type="ECO:0000313" key="2">
    <source>
        <dbReference type="EMBL" id="RJP64067.1"/>
    </source>
</evidence>
<name>A0A419EMV9_9BACT</name>
<dbReference type="AlphaFoldDB" id="A0A419EMV9"/>
<dbReference type="Gene3D" id="3.90.226.30">
    <property type="match status" value="1"/>
</dbReference>
<proteinExistence type="predicted"/>
<dbReference type="Pfam" id="PF21113">
    <property type="entry name" value="LarA_C"/>
    <property type="match status" value="1"/>
</dbReference>
<gene>
    <name evidence="2" type="ORF">C4532_19780</name>
</gene>
<organism evidence="2 3">
    <name type="scientific">Candidatus Abyssobacteria bacterium SURF_17</name>
    <dbReference type="NCBI Taxonomy" id="2093361"/>
    <lineage>
        <taxon>Bacteria</taxon>
        <taxon>Pseudomonadati</taxon>
        <taxon>Candidatus Hydrogenedentota</taxon>
        <taxon>Candidatus Abyssobacteria</taxon>
    </lineage>
</organism>
<feature type="domain" description="Lactate racemase C-terminal" evidence="1">
    <location>
        <begin position="1"/>
        <end position="145"/>
    </location>
</feature>